<dbReference type="InterPro" id="IPR012337">
    <property type="entry name" value="RNaseH-like_sf"/>
</dbReference>
<dbReference type="SMART" id="SM00479">
    <property type="entry name" value="EXOIII"/>
    <property type="match status" value="1"/>
</dbReference>
<reference evidence="5 6" key="1">
    <citation type="journal article" date="2023" name="Front. Microbiol.">
        <title>Genomic analyses of Burkholderia respiratory isolates indicates two evolutionarily distinct B. anthina clades.</title>
        <authorList>
            <person name="Pham A."/>
            <person name="Volmer J.G."/>
            <person name="Chambers D.C."/>
            <person name="Smith D.J."/>
            <person name="Reid D.W."/>
            <person name="Burr L."/>
            <person name="Wells T.J."/>
        </authorList>
    </citation>
    <scope>NUCLEOTIDE SEQUENCE [LARGE SCALE GENOMIC DNA]</scope>
    <source>
        <strain evidence="5 6">BCCIQ07A</strain>
    </source>
</reference>
<evidence type="ECO:0000256" key="3">
    <source>
        <dbReference type="ARBA" id="ARBA00022839"/>
    </source>
</evidence>
<dbReference type="InterPro" id="IPR013520">
    <property type="entry name" value="Ribonucl_H"/>
</dbReference>
<comment type="caution">
    <text evidence="5">The sequence shown here is derived from an EMBL/GenBank/DDBJ whole genome shotgun (WGS) entry which is preliminary data.</text>
</comment>
<accession>A0ABU5WWU2</accession>
<dbReference type="CDD" id="cd06127">
    <property type="entry name" value="DEDDh"/>
    <property type="match status" value="1"/>
</dbReference>
<proteinExistence type="predicted"/>
<evidence type="ECO:0000313" key="6">
    <source>
        <dbReference type="Proteomes" id="UP001304467"/>
    </source>
</evidence>
<evidence type="ECO:0000313" key="5">
    <source>
        <dbReference type="EMBL" id="MEB2583159.1"/>
    </source>
</evidence>
<dbReference type="SUPFAM" id="SSF53098">
    <property type="entry name" value="Ribonuclease H-like"/>
    <property type="match status" value="1"/>
</dbReference>
<keyword evidence="1" id="KW-0540">Nuclease</keyword>
<evidence type="ECO:0000256" key="2">
    <source>
        <dbReference type="ARBA" id="ARBA00022801"/>
    </source>
</evidence>
<sequence>MGQSLRVRPDRDGRVKIRHVRHPESFPMRYPNRAAAPVELQTKTRLKQARRNLAAGQAPVAHYWQGHTWVALYDPASTVPMRAARAPSPAQAAALAAGRALAGTRPCAICRTRTAIEWLERYGCCDACRENVAREKRDDAARCLHVTANEWLAADPLFIDTETTGLDLRAAIVEIAILDRAGAVLIDTLVRPAMPIPAAATEIHGITDADVAGAPDWTTIGPQVVNLLAGRLLIAHNGAFDERLLYQTSRSHGVTLPALRVECTMELLNGWAGRWLNLADAALMLGAGAPATRHRACADAEQCRQIVLAAARAAPVSTQT</sequence>
<dbReference type="EMBL" id="JAWRLE010000067">
    <property type="protein sequence ID" value="MEB2583159.1"/>
    <property type="molecule type" value="Genomic_DNA"/>
</dbReference>
<evidence type="ECO:0000259" key="4">
    <source>
        <dbReference type="SMART" id="SM00479"/>
    </source>
</evidence>
<dbReference type="GO" id="GO:0004527">
    <property type="term" value="F:exonuclease activity"/>
    <property type="evidence" value="ECO:0007669"/>
    <property type="project" value="UniProtKB-KW"/>
</dbReference>
<dbReference type="PANTHER" id="PTHR30231:SF4">
    <property type="entry name" value="PROTEIN NEN2"/>
    <property type="match status" value="1"/>
</dbReference>
<dbReference type="PANTHER" id="PTHR30231">
    <property type="entry name" value="DNA POLYMERASE III SUBUNIT EPSILON"/>
    <property type="match status" value="1"/>
</dbReference>
<dbReference type="InterPro" id="IPR036397">
    <property type="entry name" value="RNaseH_sf"/>
</dbReference>
<dbReference type="Gene3D" id="3.30.420.10">
    <property type="entry name" value="Ribonuclease H-like superfamily/Ribonuclease H"/>
    <property type="match status" value="1"/>
</dbReference>
<dbReference type="RefSeq" id="WP_226094261.1">
    <property type="nucleotide sequence ID" value="NZ_JAWRKY010000024.1"/>
</dbReference>
<dbReference type="Proteomes" id="UP001304467">
    <property type="component" value="Unassembled WGS sequence"/>
</dbReference>
<gene>
    <name evidence="5" type="ORF">SB593_29910</name>
</gene>
<organism evidence="5 6">
    <name type="scientific">Burkholderia anthinoferrum</name>
    <dbReference type="NCBI Taxonomy" id="3090833"/>
    <lineage>
        <taxon>Bacteria</taxon>
        <taxon>Pseudomonadati</taxon>
        <taxon>Pseudomonadota</taxon>
        <taxon>Betaproteobacteria</taxon>
        <taxon>Burkholderiales</taxon>
        <taxon>Burkholderiaceae</taxon>
        <taxon>Burkholderia</taxon>
    </lineage>
</organism>
<keyword evidence="6" id="KW-1185">Reference proteome</keyword>
<evidence type="ECO:0000256" key="1">
    <source>
        <dbReference type="ARBA" id="ARBA00022722"/>
    </source>
</evidence>
<name>A0ABU5WWU2_9BURK</name>
<keyword evidence="2" id="KW-0378">Hydrolase</keyword>
<keyword evidence="3 5" id="KW-0269">Exonuclease</keyword>
<feature type="domain" description="Exonuclease" evidence="4">
    <location>
        <begin position="155"/>
        <end position="316"/>
    </location>
</feature>
<protein>
    <submittedName>
        <fullName evidence="5">3'-5' exonuclease</fullName>
    </submittedName>
</protein>
<dbReference type="Pfam" id="PF00929">
    <property type="entry name" value="RNase_T"/>
    <property type="match status" value="1"/>
</dbReference>